<gene>
    <name evidence="3" type="ORF">THRCLA_20533</name>
</gene>
<dbReference type="GO" id="GO:0008195">
    <property type="term" value="F:phosphatidate phosphatase activity"/>
    <property type="evidence" value="ECO:0007669"/>
    <property type="project" value="InterPro"/>
</dbReference>
<evidence type="ECO:0000256" key="1">
    <source>
        <dbReference type="SAM" id="MobiDB-lite"/>
    </source>
</evidence>
<feature type="region of interest" description="Disordered" evidence="1">
    <location>
        <begin position="866"/>
        <end position="887"/>
    </location>
</feature>
<evidence type="ECO:0000259" key="2">
    <source>
        <dbReference type="Pfam" id="PF09949"/>
    </source>
</evidence>
<name>A0A1W0A665_9STRA</name>
<dbReference type="Proteomes" id="UP000243217">
    <property type="component" value="Unassembled WGS sequence"/>
</dbReference>
<dbReference type="AlphaFoldDB" id="A0A1W0A665"/>
<dbReference type="OrthoDB" id="191535at2759"/>
<feature type="domain" description="Phosphatidate phosphatase APP1 catalytic" evidence="2">
    <location>
        <begin position="180"/>
        <end position="340"/>
    </location>
</feature>
<keyword evidence="4" id="KW-1185">Reference proteome</keyword>
<dbReference type="STRING" id="74557.A0A1W0A665"/>
<organism evidence="3 4">
    <name type="scientific">Thraustotheca clavata</name>
    <dbReference type="NCBI Taxonomy" id="74557"/>
    <lineage>
        <taxon>Eukaryota</taxon>
        <taxon>Sar</taxon>
        <taxon>Stramenopiles</taxon>
        <taxon>Oomycota</taxon>
        <taxon>Saprolegniomycetes</taxon>
        <taxon>Saprolegniales</taxon>
        <taxon>Achlyaceae</taxon>
        <taxon>Thraustotheca</taxon>
    </lineage>
</organism>
<accession>A0A1W0A665</accession>
<proteinExistence type="predicted"/>
<sequence length="1031" mass="116591">MIDRIYLPSTINNMINMENVKEQEYKTFTVLNRAEKNDLNYIISQIPLALLLYKVKDQNRTLLLQLLCENRLSDLTIQSRAIVLDALMLMRISAHERCERYVKNIITRTTGDDLSLLKSTTDSKGNVYSMHKLIYHDIKDVAIRNAILSHIQRVATVQRTHMQLKTTYTTAKLKQQAWRKVLSDVDDTLYSSGGRYPAGMDTRYPRHTIYPGVFAFYRQLDLGNCGLVNWEEGRIGNLVFLSARPHVYKDVSEKKSYEKFKTLHDKNGLHTLPSLLAGSMASGMDFMMRGDLEPMARKKFENFCEYYSIYPEYKHVFIGDNGQGDVRAAQLIAEKYGPSVLEAAYFHKVQPIENTFGFKDLATYRKLNIFFFDTYVGAAVQAYRMKQISLEGLKQICMEAVFAFDKIKFPTPSTREAQRANLNRDLELANEFLGPKALKLVEKPQLYPDSTILITPFGKGQVLHYNAITGIYTINLTQWWLKTKNTARLYLPDSSLALTKRSPDDFSAKATPLATEMNPLNYVKTNFVTAIDPLLLLQGVFPPDTPVQTPFGKGRIVRYREDKVYEVHLLKHACTKANQIHAYCHQHLVTKIEEIEPPPPAQGFVRTSLEFFAKAFLLPFGSGKPTKETPKAASLYSKGSTVMTPFGKATIEDNDNHPIYKCQLTKSALRDTRVFIQESSLSAVIEVPRASGIFSLLTFTKDKSVEKPVYQKNTIVTTWFGTGAVRRYRNRDQTYEILFGTTIGYFHANEVKEKPREVKSSGGGFFGRISTFVKGNPATTEAEQAAMVLSPPMNQFKVDSRVETPFGPGRVNALHDNDNGVHVVNLSEPNLEGVKAFVQQTSLVEIEEVTRKYSLIDTLTSFRRYYERDPPPSEAQQAAHSDHDARGDAFQHARAIDAVHIDDKGQAFVQGKQDLRFPVHGRIGFPVSTVFGPGVLHYVSSANGVHIIMWRDGTIGYIQGKDVYGEIKAVVGDWVNTPFGKGRVRSYRRNDHVYVVASEKALKQLCYVQESCIERIVLESVEIVPSSCGIM</sequence>
<dbReference type="EMBL" id="JNBS01000418">
    <property type="protein sequence ID" value="OQS05766.1"/>
    <property type="molecule type" value="Genomic_DNA"/>
</dbReference>
<evidence type="ECO:0000313" key="3">
    <source>
        <dbReference type="EMBL" id="OQS05766.1"/>
    </source>
</evidence>
<dbReference type="Pfam" id="PF09949">
    <property type="entry name" value="APP1_cat"/>
    <property type="match status" value="1"/>
</dbReference>
<reference evidence="3 4" key="1">
    <citation type="journal article" date="2014" name="Genome Biol. Evol.">
        <title>The secreted proteins of Achlya hypogyna and Thraustotheca clavata identify the ancestral oomycete secretome and reveal gene acquisitions by horizontal gene transfer.</title>
        <authorList>
            <person name="Misner I."/>
            <person name="Blouin N."/>
            <person name="Leonard G."/>
            <person name="Richards T.A."/>
            <person name="Lane C.E."/>
        </authorList>
    </citation>
    <scope>NUCLEOTIDE SEQUENCE [LARGE SCALE GENOMIC DNA]</scope>
    <source>
        <strain evidence="3 4">ATCC 34112</strain>
    </source>
</reference>
<comment type="caution">
    <text evidence="3">The sequence shown here is derived from an EMBL/GenBank/DDBJ whole genome shotgun (WGS) entry which is preliminary data.</text>
</comment>
<protein>
    <recommendedName>
        <fullName evidence="2">Phosphatidate phosphatase APP1 catalytic domain-containing protein</fullName>
    </recommendedName>
</protein>
<dbReference type="PANTHER" id="PTHR40861">
    <property type="entry name" value="DUF2183 DOMAIN-CONTAINING PROTEIN"/>
    <property type="match status" value="1"/>
</dbReference>
<dbReference type="PANTHER" id="PTHR40861:SF1">
    <property type="entry name" value="PHOSPHATIDATE PHOSPHATASE APP1 CATALYTIC DOMAIN-CONTAINING PROTEIN"/>
    <property type="match status" value="1"/>
</dbReference>
<dbReference type="InterPro" id="IPR019236">
    <property type="entry name" value="APP1_cat"/>
</dbReference>
<evidence type="ECO:0000313" key="4">
    <source>
        <dbReference type="Proteomes" id="UP000243217"/>
    </source>
</evidence>